<gene>
    <name evidence="3" type="ORF">DdX_04533</name>
</gene>
<sequence>MISIKVSVILILISWLESSMVLAKTAQECLQECPDLSNPFEDDPSSPSVEFPNCLQTCHNNSAAERMVKHFKILGKKPDELAKMVKCLNDFPEDFFRLCEKTYQLIKNPKEMTLPENIKNNSDEICRWFQGTLAECAWPILLSKCAYSSLQLFNVYVEALFNIFPYVNENIGECLSPTLPPEPATITYNDGLLGERNSTTDEPSDGSSVTKNGCEKRYMHDFVSVIMILICIIV</sequence>
<feature type="chain" id="PRO_5042138461" evidence="2">
    <location>
        <begin position="24"/>
        <end position="234"/>
    </location>
</feature>
<keyword evidence="2" id="KW-0732">Signal</keyword>
<feature type="compositionally biased region" description="Polar residues" evidence="1">
    <location>
        <begin position="196"/>
        <end position="210"/>
    </location>
</feature>
<accession>A0AAD4R7U7</accession>
<dbReference type="AlphaFoldDB" id="A0AAD4R7U7"/>
<evidence type="ECO:0000313" key="3">
    <source>
        <dbReference type="EMBL" id="KAI1722224.1"/>
    </source>
</evidence>
<feature type="signal peptide" evidence="2">
    <location>
        <begin position="1"/>
        <end position="23"/>
    </location>
</feature>
<feature type="region of interest" description="Disordered" evidence="1">
    <location>
        <begin position="190"/>
        <end position="210"/>
    </location>
</feature>
<dbReference type="Proteomes" id="UP001201812">
    <property type="component" value="Unassembled WGS sequence"/>
</dbReference>
<comment type="caution">
    <text evidence="3">The sequence shown here is derived from an EMBL/GenBank/DDBJ whole genome shotgun (WGS) entry which is preliminary data.</text>
</comment>
<proteinExistence type="predicted"/>
<evidence type="ECO:0000256" key="2">
    <source>
        <dbReference type="SAM" id="SignalP"/>
    </source>
</evidence>
<organism evidence="3 4">
    <name type="scientific">Ditylenchus destructor</name>
    <dbReference type="NCBI Taxonomy" id="166010"/>
    <lineage>
        <taxon>Eukaryota</taxon>
        <taxon>Metazoa</taxon>
        <taxon>Ecdysozoa</taxon>
        <taxon>Nematoda</taxon>
        <taxon>Chromadorea</taxon>
        <taxon>Rhabditida</taxon>
        <taxon>Tylenchina</taxon>
        <taxon>Tylenchomorpha</taxon>
        <taxon>Sphaerularioidea</taxon>
        <taxon>Anguinidae</taxon>
        <taxon>Anguininae</taxon>
        <taxon>Ditylenchus</taxon>
    </lineage>
</organism>
<protein>
    <submittedName>
        <fullName evidence="3">Uncharacterized protein</fullName>
    </submittedName>
</protein>
<evidence type="ECO:0000256" key="1">
    <source>
        <dbReference type="SAM" id="MobiDB-lite"/>
    </source>
</evidence>
<evidence type="ECO:0000313" key="4">
    <source>
        <dbReference type="Proteomes" id="UP001201812"/>
    </source>
</evidence>
<name>A0AAD4R7U7_9BILA</name>
<reference evidence="3" key="1">
    <citation type="submission" date="2022-01" db="EMBL/GenBank/DDBJ databases">
        <title>Genome Sequence Resource for Two Populations of Ditylenchus destructor, the Migratory Endoparasitic Phytonematode.</title>
        <authorList>
            <person name="Zhang H."/>
            <person name="Lin R."/>
            <person name="Xie B."/>
        </authorList>
    </citation>
    <scope>NUCLEOTIDE SEQUENCE</scope>
    <source>
        <strain evidence="3">BazhouSP</strain>
    </source>
</reference>
<keyword evidence="4" id="KW-1185">Reference proteome</keyword>
<dbReference type="EMBL" id="JAKKPZ010000004">
    <property type="protein sequence ID" value="KAI1722224.1"/>
    <property type="molecule type" value="Genomic_DNA"/>
</dbReference>